<dbReference type="EMBL" id="JAHRIQ010024337">
    <property type="protein sequence ID" value="MEQ2228965.1"/>
    <property type="molecule type" value="Genomic_DNA"/>
</dbReference>
<sequence length="108" mass="12749">MESNNQRSSQEAHGNWRSCRDQQLRWENLLTGELLVMHSTNLAIMEVVRSKLLLKETYKKYHLLFDTSHVRNKQTHCKRCSDQMGPKLNYLFGVKLTLLINRNTPFSQ</sequence>
<name>A0ABV0T989_9TELE</name>
<evidence type="ECO:0000313" key="1">
    <source>
        <dbReference type="EMBL" id="MEQ2228965.1"/>
    </source>
</evidence>
<dbReference type="Proteomes" id="UP001482620">
    <property type="component" value="Unassembled WGS sequence"/>
</dbReference>
<proteinExistence type="predicted"/>
<organism evidence="1 2">
    <name type="scientific">Ilyodon furcidens</name>
    <name type="common">goldbreast splitfin</name>
    <dbReference type="NCBI Taxonomy" id="33524"/>
    <lineage>
        <taxon>Eukaryota</taxon>
        <taxon>Metazoa</taxon>
        <taxon>Chordata</taxon>
        <taxon>Craniata</taxon>
        <taxon>Vertebrata</taxon>
        <taxon>Euteleostomi</taxon>
        <taxon>Actinopterygii</taxon>
        <taxon>Neopterygii</taxon>
        <taxon>Teleostei</taxon>
        <taxon>Neoteleostei</taxon>
        <taxon>Acanthomorphata</taxon>
        <taxon>Ovalentaria</taxon>
        <taxon>Atherinomorphae</taxon>
        <taxon>Cyprinodontiformes</taxon>
        <taxon>Goodeidae</taxon>
        <taxon>Ilyodon</taxon>
    </lineage>
</organism>
<evidence type="ECO:0000313" key="2">
    <source>
        <dbReference type="Proteomes" id="UP001482620"/>
    </source>
</evidence>
<accession>A0ABV0T989</accession>
<gene>
    <name evidence="1" type="ORF">ILYODFUR_014034</name>
</gene>
<keyword evidence="2" id="KW-1185">Reference proteome</keyword>
<comment type="caution">
    <text evidence="1">The sequence shown here is derived from an EMBL/GenBank/DDBJ whole genome shotgun (WGS) entry which is preliminary data.</text>
</comment>
<reference evidence="1 2" key="1">
    <citation type="submission" date="2021-06" db="EMBL/GenBank/DDBJ databases">
        <authorList>
            <person name="Palmer J.M."/>
        </authorList>
    </citation>
    <scope>NUCLEOTIDE SEQUENCE [LARGE SCALE GENOMIC DNA]</scope>
    <source>
        <strain evidence="2">if_2019</strain>
        <tissue evidence="1">Muscle</tissue>
    </source>
</reference>
<protein>
    <submittedName>
        <fullName evidence="1">Uncharacterized protein</fullName>
    </submittedName>
</protein>